<dbReference type="PANTHER" id="PTHR31734">
    <property type="entry name" value="AUXIN-RESPONSIVE PROTEIN IAA17"/>
    <property type="match status" value="1"/>
</dbReference>
<evidence type="ECO:0000256" key="5">
    <source>
        <dbReference type="ARBA" id="ARBA00023163"/>
    </source>
</evidence>
<dbReference type="PANTHER" id="PTHR31734:SF106">
    <property type="entry name" value="AUXIN-RESPONSIVE PROTEIN"/>
    <property type="match status" value="1"/>
</dbReference>
<name>A0A5D2PLL9_GOSTO</name>
<evidence type="ECO:0000313" key="12">
    <source>
        <dbReference type="Proteomes" id="UP000322667"/>
    </source>
</evidence>
<comment type="function">
    <text evidence="8">Aux/IAA proteins are short-lived transcriptional factors that function as repressors of early auxin response genes at low auxin concentrations.</text>
</comment>
<feature type="domain" description="PB1" evidence="10">
    <location>
        <begin position="71"/>
        <end position="159"/>
    </location>
</feature>
<gene>
    <name evidence="11" type="ORF">ES332_A08G283700v1</name>
</gene>
<dbReference type="Gene3D" id="3.10.20.90">
    <property type="entry name" value="Phosphatidylinositol 3-kinase Catalytic Subunit, Chain A, domain 1"/>
    <property type="match status" value="1"/>
</dbReference>
<dbReference type="InterPro" id="IPR033389">
    <property type="entry name" value="AUX/IAA_dom"/>
</dbReference>
<evidence type="ECO:0000256" key="6">
    <source>
        <dbReference type="ARBA" id="ARBA00023242"/>
    </source>
</evidence>
<comment type="subcellular location">
    <subcellularLocation>
        <location evidence="1 8">Nucleus</location>
    </subcellularLocation>
</comment>
<dbReference type="Proteomes" id="UP000322667">
    <property type="component" value="Chromosome A08"/>
</dbReference>
<keyword evidence="5 8" id="KW-0804">Transcription</keyword>
<dbReference type="EMBL" id="CM017617">
    <property type="protein sequence ID" value="TYI16862.1"/>
    <property type="molecule type" value="Genomic_DNA"/>
</dbReference>
<dbReference type="GO" id="GO:0009734">
    <property type="term" value="P:auxin-activated signaling pathway"/>
    <property type="evidence" value="ECO:0007669"/>
    <property type="project" value="UniProtKB-UniRule"/>
</dbReference>
<feature type="compositionally biased region" description="Basic and acidic residues" evidence="9">
    <location>
        <begin position="39"/>
        <end position="51"/>
    </location>
</feature>
<dbReference type="GO" id="GO:0005634">
    <property type="term" value="C:nucleus"/>
    <property type="evidence" value="ECO:0007669"/>
    <property type="project" value="UniProtKB-SubCell"/>
</dbReference>
<evidence type="ECO:0000256" key="2">
    <source>
        <dbReference type="ARBA" id="ARBA00006728"/>
    </source>
</evidence>
<dbReference type="Pfam" id="PF02309">
    <property type="entry name" value="AUX_IAA"/>
    <property type="match status" value="1"/>
</dbReference>
<comment type="similarity">
    <text evidence="2 8">Belongs to the Aux/IAA family.</text>
</comment>
<accession>A0A5D2PLL9</accession>
<evidence type="ECO:0000256" key="1">
    <source>
        <dbReference type="ARBA" id="ARBA00004123"/>
    </source>
</evidence>
<evidence type="ECO:0000256" key="7">
    <source>
        <dbReference type="ARBA" id="ARBA00023294"/>
    </source>
</evidence>
<evidence type="ECO:0000256" key="9">
    <source>
        <dbReference type="SAM" id="MobiDB-lite"/>
    </source>
</evidence>
<evidence type="ECO:0000256" key="3">
    <source>
        <dbReference type="ARBA" id="ARBA00022491"/>
    </source>
</evidence>
<dbReference type="AlphaFoldDB" id="A0A5D2PLL9"/>
<reference evidence="11 12" key="1">
    <citation type="submission" date="2019-07" db="EMBL/GenBank/DDBJ databases">
        <title>WGS assembly of Gossypium tomentosum.</title>
        <authorList>
            <person name="Chen Z.J."/>
            <person name="Sreedasyam A."/>
            <person name="Ando A."/>
            <person name="Song Q."/>
            <person name="De L."/>
            <person name="Hulse-Kemp A."/>
            <person name="Ding M."/>
            <person name="Ye W."/>
            <person name="Kirkbride R."/>
            <person name="Jenkins J."/>
            <person name="Plott C."/>
            <person name="Lovell J."/>
            <person name="Lin Y.-M."/>
            <person name="Vaughn R."/>
            <person name="Liu B."/>
            <person name="Li W."/>
            <person name="Simpson S."/>
            <person name="Scheffler B."/>
            <person name="Saski C."/>
            <person name="Grover C."/>
            <person name="Hu G."/>
            <person name="Conover J."/>
            <person name="Carlson J."/>
            <person name="Shu S."/>
            <person name="Boston L."/>
            <person name="Williams M."/>
            <person name="Peterson D."/>
            <person name="Mcgee K."/>
            <person name="Jones D."/>
            <person name="Wendel J."/>
            <person name="Stelly D."/>
            <person name="Grimwood J."/>
            <person name="Schmutz J."/>
        </authorList>
    </citation>
    <scope>NUCLEOTIDE SEQUENCE [LARGE SCALE GENOMIC DNA]</scope>
    <source>
        <strain evidence="11">7179.01</strain>
    </source>
</reference>
<evidence type="ECO:0000256" key="4">
    <source>
        <dbReference type="ARBA" id="ARBA00023015"/>
    </source>
</evidence>
<dbReference type="SUPFAM" id="SSF54277">
    <property type="entry name" value="CAD &amp; PB1 domains"/>
    <property type="match status" value="1"/>
</dbReference>
<proteinExistence type="inferred from homology"/>
<keyword evidence="6 8" id="KW-0539">Nucleus</keyword>
<keyword evidence="12" id="KW-1185">Reference proteome</keyword>
<protein>
    <recommendedName>
        <fullName evidence="8">Auxin-responsive protein</fullName>
    </recommendedName>
</protein>
<evidence type="ECO:0000313" key="11">
    <source>
        <dbReference type="EMBL" id="TYI16862.1"/>
    </source>
</evidence>
<feature type="compositionally biased region" description="Basic and acidic residues" evidence="9">
    <location>
        <begin position="12"/>
        <end position="26"/>
    </location>
</feature>
<keyword evidence="4 8" id="KW-0805">Transcription regulation</keyword>
<dbReference type="InterPro" id="IPR003311">
    <property type="entry name" value="AUX_IAA"/>
</dbReference>
<feature type="region of interest" description="Disordered" evidence="9">
    <location>
        <begin position="1"/>
        <end position="54"/>
    </location>
</feature>
<evidence type="ECO:0000259" key="10">
    <source>
        <dbReference type="PROSITE" id="PS51745"/>
    </source>
</evidence>
<feature type="compositionally biased region" description="Polar residues" evidence="9">
    <location>
        <begin position="1"/>
        <end position="10"/>
    </location>
</feature>
<dbReference type="GO" id="GO:0006355">
    <property type="term" value="P:regulation of DNA-templated transcription"/>
    <property type="evidence" value="ECO:0007669"/>
    <property type="project" value="InterPro"/>
</dbReference>
<organism evidence="11 12">
    <name type="scientific">Gossypium tomentosum</name>
    <name type="common">Hawaiian cotton</name>
    <name type="synonym">Gossypium sandvicense</name>
    <dbReference type="NCBI Taxonomy" id="34277"/>
    <lineage>
        <taxon>Eukaryota</taxon>
        <taxon>Viridiplantae</taxon>
        <taxon>Streptophyta</taxon>
        <taxon>Embryophyta</taxon>
        <taxon>Tracheophyta</taxon>
        <taxon>Spermatophyta</taxon>
        <taxon>Magnoliopsida</taxon>
        <taxon>eudicotyledons</taxon>
        <taxon>Gunneridae</taxon>
        <taxon>Pentapetalae</taxon>
        <taxon>rosids</taxon>
        <taxon>malvids</taxon>
        <taxon>Malvales</taxon>
        <taxon>Malvaceae</taxon>
        <taxon>Malvoideae</taxon>
        <taxon>Gossypium</taxon>
    </lineage>
</organism>
<dbReference type="InterPro" id="IPR053793">
    <property type="entry name" value="PB1-like"/>
</dbReference>
<evidence type="ECO:0000256" key="8">
    <source>
        <dbReference type="RuleBase" id="RU004549"/>
    </source>
</evidence>
<comment type="subunit">
    <text evidence="8">Homodimers and heterodimers.</text>
</comment>
<sequence>MKEGEIQQSLGKAEEKYGRKESESSKVRFNQWKKKQKSMRAEKGNENKKGEQVVGWPPVRSSRKKAINERFRYVKVAMDGAPFLRKVNLQCYSSYNQLLKDFDNLFDCTNKEESKLMDVVKRMEYVPTYEDKDNDWMLVGDVPWKMFVESCRRIRLMKCSDPTVFKLASKGCSSSSSPKC</sequence>
<dbReference type="PROSITE" id="PS51745">
    <property type="entry name" value="PB1"/>
    <property type="match status" value="1"/>
</dbReference>
<keyword evidence="3 8" id="KW-0678">Repressor</keyword>
<keyword evidence="7 8" id="KW-0927">Auxin signaling pathway</keyword>